<comment type="caution">
    <text evidence="1">The sequence shown here is derived from an EMBL/GenBank/DDBJ whole genome shotgun (WGS) entry which is preliminary data.</text>
</comment>
<keyword evidence="2" id="KW-1185">Reference proteome</keyword>
<dbReference type="Proteomes" id="UP000292027">
    <property type="component" value="Unassembled WGS sequence"/>
</dbReference>
<dbReference type="EMBL" id="SHKR01000011">
    <property type="protein sequence ID" value="RZU19805.1"/>
    <property type="molecule type" value="Genomic_DNA"/>
</dbReference>
<dbReference type="AlphaFoldDB" id="A0A4Q7XAP1"/>
<evidence type="ECO:0000313" key="2">
    <source>
        <dbReference type="Proteomes" id="UP000292027"/>
    </source>
</evidence>
<dbReference type="OrthoDB" id="3827446at2"/>
<name>A0A4Q7XAP1_9ACTN</name>
<protein>
    <submittedName>
        <fullName evidence="1">Uncharacterized protein</fullName>
    </submittedName>
</protein>
<gene>
    <name evidence="1" type="ORF">EV645_2025</name>
</gene>
<proteinExistence type="predicted"/>
<evidence type="ECO:0000313" key="1">
    <source>
        <dbReference type="EMBL" id="RZU19805.1"/>
    </source>
</evidence>
<organism evidence="1 2">
    <name type="scientific">Kribbella rubisoli</name>
    <dbReference type="NCBI Taxonomy" id="3075929"/>
    <lineage>
        <taxon>Bacteria</taxon>
        <taxon>Bacillati</taxon>
        <taxon>Actinomycetota</taxon>
        <taxon>Actinomycetes</taxon>
        <taxon>Propionibacteriales</taxon>
        <taxon>Kribbellaceae</taxon>
        <taxon>Kribbella</taxon>
    </lineage>
</organism>
<dbReference type="RefSeq" id="WP_130441946.1">
    <property type="nucleotide sequence ID" value="NZ_SHKR01000011.1"/>
</dbReference>
<accession>A0A4Q7XAP1</accession>
<reference evidence="1 2" key="1">
    <citation type="journal article" date="2015" name="Stand. Genomic Sci.">
        <title>Genomic Encyclopedia of Bacterial and Archaeal Type Strains, Phase III: the genomes of soil and plant-associated and newly described type strains.</title>
        <authorList>
            <person name="Whitman W.B."/>
            <person name="Woyke T."/>
            <person name="Klenk H.P."/>
            <person name="Zhou Y."/>
            <person name="Lilburn T.G."/>
            <person name="Beck B.J."/>
            <person name="De Vos P."/>
            <person name="Vandamme P."/>
            <person name="Eisen J.A."/>
            <person name="Garrity G."/>
            <person name="Hugenholtz P."/>
            <person name="Kyrpides N.C."/>
        </authorList>
    </citation>
    <scope>NUCLEOTIDE SEQUENCE [LARGE SCALE GENOMIC DNA]</scope>
    <source>
        <strain evidence="1 2">VKM Ac-2540</strain>
    </source>
</reference>
<sequence length="114" mass="12036">MDTLPGLTVQRDDPPVAMQAQLMGTLDLDPSTNCLVLRPSNIDNVQFVDIAWPRGWSVTIPDGNPTLTDRAGIPVAQVGDEVSVGGGFVDTTRAKVTACTGQQAVFIASALTRL</sequence>